<evidence type="ECO:0000313" key="2">
    <source>
        <dbReference type="EMBL" id="KAF6825794.1"/>
    </source>
</evidence>
<evidence type="ECO:0000256" key="1">
    <source>
        <dbReference type="SAM" id="MobiDB-lite"/>
    </source>
</evidence>
<feature type="compositionally biased region" description="Basic and acidic residues" evidence="1">
    <location>
        <begin position="79"/>
        <end position="88"/>
    </location>
</feature>
<reference evidence="2" key="1">
    <citation type="journal article" date="2020" name="Phytopathology">
        <title>Genome Sequence Resources of Colletotrichum truncatum, C. plurivorum, C. musicola, and C. sojae: Four Species Pathogenic to Soybean (Glycine max).</title>
        <authorList>
            <person name="Rogerio F."/>
            <person name="Boufleur T.R."/>
            <person name="Ciampi-Guillardi M."/>
            <person name="Sukno S.A."/>
            <person name="Thon M.R."/>
            <person name="Massola Junior N.S."/>
            <person name="Baroncelli R."/>
        </authorList>
    </citation>
    <scope>NUCLEOTIDE SEQUENCE</scope>
    <source>
        <strain evidence="2">LFN0074</strain>
    </source>
</reference>
<organism evidence="2 3">
    <name type="scientific">Colletotrichum musicola</name>
    <dbReference type="NCBI Taxonomy" id="2175873"/>
    <lineage>
        <taxon>Eukaryota</taxon>
        <taxon>Fungi</taxon>
        <taxon>Dikarya</taxon>
        <taxon>Ascomycota</taxon>
        <taxon>Pezizomycotina</taxon>
        <taxon>Sordariomycetes</taxon>
        <taxon>Hypocreomycetidae</taxon>
        <taxon>Glomerellales</taxon>
        <taxon>Glomerellaceae</taxon>
        <taxon>Colletotrichum</taxon>
        <taxon>Colletotrichum orchidearum species complex</taxon>
    </lineage>
</organism>
<sequence length="110" mass="11997">MGAMRLLLRRQRGCIAIESELAGSSNRTRGATSSTQRYKFQKLSNRNLGVKSGCHCEVNIQLGFLPRALNLEGGGRGSGPHEEGKSEQQRMLAIFPPLPISSKIGSKQDE</sequence>
<keyword evidence="3" id="KW-1185">Reference proteome</keyword>
<dbReference type="EMBL" id="WIGM01000419">
    <property type="protein sequence ID" value="KAF6825794.1"/>
    <property type="molecule type" value="Genomic_DNA"/>
</dbReference>
<evidence type="ECO:0000313" key="3">
    <source>
        <dbReference type="Proteomes" id="UP000639643"/>
    </source>
</evidence>
<protein>
    <submittedName>
        <fullName evidence="2">Uncharacterized protein</fullName>
    </submittedName>
</protein>
<name>A0A8H6K6G6_9PEZI</name>
<feature type="region of interest" description="Disordered" evidence="1">
    <location>
        <begin position="71"/>
        <end position="110"/>
    </location>
</feature>
<dbReference type="AlphaFoldDB" id="A0A8H6K6G6"/>
<dbReference type="Proteomes" id="UP000639643">
    <property type="component" value="Unassembled WGS sequence"/>
</dbReference>
<comment type="caution">
    <text evidence="2">The sequence shown here is derived from an EMBL/GenBank/DDBJ whole genome shotgun (WGS) entry which is preliminary data.</text>
</comment>
<accession>A0A8H6K6G6</accession>
<proteinExistence type="predicted"/>
<gene>
    <name evidence="2" type="ORF">CMUS01_09677</name>
</gene>